<feature type="domain" description="Kringle" evidence="7">
    <location>
        <begin position="1"/>
        <end position="40"/>
    </location>
</feature>
<dbReference type="InterPro" id="IPR038178">
    <property type="entry name" value="Kringle_sf"/>
</dbReference>
<dbReference type="SUPFAM" id="SSF57440">
    <property type="entry name" value="Kringle-like"/>
    <property type="match status" value="1"/>
</dbReference>
<evidence type="ECO:0000256" key="2">
    <source>
        <dbReference type="ARBA" id="ARBA00022729"/>
    </source>
</evidence>
<dbReference type="InterPro" id="IPR000436">
    <property type="entry name" value="Sushi_SCR_CCP_dom"/>
</dbReference>
<dbReference type="InterPro" id="IPR013806">
    <property type="entry name" value="Kringle-like"/>
</dbReference>
<dbReference type="InterPro" id="IPR000001">
    <property type="entry name" value="Kringle"/>
</dbReference>
<dbReference type="Pfam" id="PF00059">
    <property type="entry name" value="Lectin_C"/>
    <property type="match status" value="2"/>
</dbReference>
<keyword evidence="3 5" id="KW-1015">Disulfide bond</keyword>
<dbReference type="SMART" id="SM00032">
    <property type="entry name" value="CCP"/>
    <property type="match status" value="2"/>
</dbReference>
<accession>A0A0B7B877</accession>
<dbReference type="SUPFAM" id="SSF56436">
    <property type="entry name" value="C-type lectin-like"/>
    <property type="match status" value="2"/>
</dbReference>
<dbReference type="SUPFAM" id="SSF57535">
    <property type="entry name" value="Complement control module/SCR domain"/>
    <property type="match status" value="1"/>
</dbReference>
<evidence type="ECO:0000256" key="4">
    <source>
        <dbReference type="PROSITE-ProRule" id="PRU00121"/>
    </source>
</evidence>
<evidence type="ECO:0000313" key="9">
    <source>
        <dbReference type="EMBL" id="CEK89228.1"/>
    </source>
</evidence>
<reference evidence="9" key="1">
    <citation type="submission" date="2014-12" db="EMBL/GenBank/DDBJ databases">
        <title>Insight into the proteome of Arion vulgaris.</title>
        <authorList>
            <person name="Aradska J."/>
            <person name="Bulat T."/>
            <person name="Smidak R."/>
            <person name="Sarate P."/>
            <person name="Gangsoo J."/>
            <person name="Sialana F."/>
            <person name="Bilban M."/>
            <person name="Lubec G."/>
        </authorList>
    </citation>
    <scope>NUCLEOTIDE SEQUENCE</scope>
    <source>
        <tissue evidence="9">Skin</tissue>
    </source>
</reference>
<keyword evidence="1 4" id="KW-0420">Kringle</keyword>
<feature type="domain" description="C-type lectin" evidence="6">
    <location>
        <begin position="98"/>
        <end position="212"/>
    </location>
</feature>
<evidence type="ECO:0000259" key="6">
    <source>
        <dbReference type="PROSITE" id="PS50041"/>
    </source>
</evidence>
<dbReference type="InterPro" id="IPR016187">
    <property type="entry name" value="CTDL_fold"/>
</dbReference>
<dbReference type="AlphaFoldDB" id="A0A0B7B877"/>
<dbReference type="InterPro" id="IPR050828">
    <property type="entry name" value="C-type_lectin/matrix_domain"/>
</dbReference>
<feature type="domain" description="Sushi" evidence="8">
    <location>
        <begin position="229"/>
        <end position="289"/>
    </location>
</feature>
<name>A0A0B7B877_9EUPU</name>
<evidence type="ECO:0000259" key="8">
    <source>
        <dbReference type="PROSITE" id="PS50923"/>
    </source>
</evidence>
<feature type="non-terminal residue" evidence="9">
    <location>
        <position position="1"/>
    </location>
</feature>
<feature type="disulfide bond" evidence="5">
    <location>
        <begin position="260"/>
        <end position="287"/>
    </location>
</feature>
<gene>
    <name evidence="9" type="primary">ORF169666</name>
</gene>
<dbReference type="PANTHER" id="PTHR45710:SF31">
    <property type="entry name" value="EARLY ACTIVATION ANTIGEN CD69"/>
    <property type="match status" value="1"/>
</dbReference>
<dbReference type="PROSITE" id="PS00021">
    <property type="entry name" value="KRINGLE_1"/>
    <property type="match status" value="1"/>
</dbReference>
<keyword evidence="2" id="KW-0732">Signal</keyword>
<proteinExistence type="predicted"/>
<dbReference type="PROSITE" id="PS50070">
    <property type="entry name" value="KRINGLE_2"/>
    <property type="match status" value="1"/>
</dbReference>
<dbReference type="Gene3D" id="3.10.100.10">
    <property type="entry name" value="Mannose-Binding Protein A, subunit A"/>
    <property type="match status" value="2"/>
</dbReference>
<evidence type="ECO:0000256" key="1">
    <source>
        <dbReference type="ARBA" id="ARBA00022572"/>
    </source>
</evidence>
<dbReference type="PROSITE" id="PS50041">
    <property type="entry name" value="C_TYPE_LECTIN_2"/>
    <property type="match status" value="2"/>
</dbReference>
<sequence>EAMAGYLEENYCRNPGGNGIEPWCYVYTNGTNCQKRYCDVCHFQQVSDKLPALVCAKEISANPNFCTTSVQKYACFKSCGLSQAPPVTTACPANFIPYKERCVFMSTTSATLKQAKDFCSSQGTNGNLFQVRNEDDQEFLARIKQETGVDSYTFISGQLKNGDWYFTDTNILMSYFNWTGSTSTNDIKSGCIILYKITSTTGRSFGWISTDCTSTSSTNSYVCQVDRMPTCGSPPIPSDGILVGANNSVYKLGDRVYVRCKYSTVVPDAPSVMLCKKTGWTTLNSACGVCPVGWMLRGNRCIFISKTALTWSDATTFCRFGGRNSSLIRMLNDDDQFYLRAWRQKYALDGDHTWISGQLISGIWFYSDSIIPMTYFNWTSSAAKNNPKYNCLYLYREPTTSGRNGGWVSSVCNSITAYPFACQIDAYFTSDNSLSDASTSCQDALSDNPNFCTDTRSLSTAAAFCYQSCGFTPGTAICTAPLSTTYTLTTPLPIISAGGTMTFACNSGYFYTGGDRNRACGLTGNLLGTELSCNNNPPSMTVGYYLLKSRLSTTPSKTVFCLDFDGYRVPINGKIVTWFTYCEKAGDITFLIYRKSGSTYSLQGSYNITCQPGLIWSYDVPSASQTKVQVDDIVGAYTAVSGIISMTDCSGRPDKFLMASTATAATITEALGITSFTKQTCMAPAISYKVQK</sequence>
<dbReference type="SMART" id="SM00034">
    <property type="entry name" value="CLECT"/>
    <property type="match status" value="2"/>
</dbReference>
<organism evidence="9">
    <name type="scientific">Arion vulgaris</name>
    <dbReference type="NCBI Taxonomy" id="1028688"/>
    <lineage>
        <taxon>Eukaryota</taxon>
        <taxon>Metazoa</taxon>
        <taxon>Spiralia</taxon>
        <taxon>Lophotrochozoa</taxon>
        <taxon>Mollusca</taxon>
        <taxon>Gastropoda</taxon>
        <taxon>Heterobranchia</taxon>
        <taxon>Euthyneura</taxon>
        <taxon>Panpulmonata</taxon>
        <taxon>Eupulmonata</taxon>
        <taxon>Stylommatophora</taxon>
        <taxon>Helicina</taxon>
        <taxon>Arionoidea</taxon>
        <taxon>Arionidae</taxon>
        <taxon>Arion</taxon>
    </lineage>
</organism>
<evidence type="ECO:0000256" key="5">
    <source>
        <dbReference type="PROSITE-ProRule" id="PRU00302"/>
    </source>
</evidence>
<dbReference type="CDD" id="cd00037">
    <property type="entry name" value="CLECT"/>
    <property type="match status" value="2"/>
</dbReference>
<evidence type="ECO:0000256" key="3">
    <source>
        <dbReference type="ARBA" id="ARBA00023157"/>
    </source>
</evidence>
<dbReference type="InterPro" id="IPR001304">
    <property type="entry name" value="C-type_lectin-like"/>
</dbReference>
<dbReference type="PANTHER" id="PTHR45710">
    <property type="entry name" value="C-TYPE LECTIN DOMAIN-CONTAINING PROTEIN 180"/>
    <property type="match status" value="1"/>
</dbReference>
<dbReference type="InterPro" id="IPR016186">
    <property type="entry name" value="C-type_lectin-like/link_sf"/>
</dbReference>
<evidence type="ECO:0008006" key="10">
    <source>
        <dbReference type="Google" id="ProtNLM"/>
    </source>
</evidence>
<dbReference type="EMBL" id="HACG01042363">
    <property type="protein sequence ID" value="CEK89228.1"/>
    <property type="molecule type" value="Transcribed_RNA"/>
</dbReference>
<keyword evidence="5" id="KW-0768">Sushi</keyword>
<comment type="caution">
    <text evidence="4">Lacks conserved residue(s) required for the propagation of feature annotation.</text>
</comment>
<protein>
    <recommendedName>
        <fullName evidence="10">C-type lectin domain-containing protein</fullName>
    </recommendedName>
</protein>
<dbReference type="InterPro" id="IPR035976">
    <property type="entry name" value="Sushi/SCR/CCP_sf"/>
</dbReference>
<dbReference type="InterPro" id="IPR018056">
    <property type="entry name" value="Kringle_CS"/>
</dbReference>
<feature type="domain" description="C-type lectin" evidence="6">
    <location>
        <begin position="297"/>
        <end position="413"/>
    </location>
</feature>
<evidence type="ECO:0000259" key="7">
    <source>
        <dbReference type="PROSITE" id="PS50070"/>
    </source>
</evidence>
<dbReference type="Gene3D" id="2.40.20.10">
    <property type="entry name" value="Plasminogen Kringle 4"/>
    <property type="match status" value="1"/>
</dbReference>
<dbReference type="PROSITE" id="PS50923">
    <property type="entry name" value="SUSHI"/>
    <property type="match status" value="1"/>
</dbReference>